<keyword evidence="2" id="KW-0472">Membrane</keyword>
<feature type="domain" description="Fatty acid hydroxylase" evidence="3">
    <location>
        <begin position="65"/>
        <end position="221"/>
    </location>
</feature>
<reference evidence="4 5" key="1">
    <citation type="submission" date="2015-05" db="EMBL/GenBank/DDBJ databases">
        <title>Complete genome of Marinobacter psychrophilus strain 20041T isolated from sea-ice of the Canadian Basin.</title>
        <authorList>
            <person name="Song L."/>
            <person name="Ren L."/>
            <person name="Yu Y."/>
            <person name="Wang X."/>
        </authorList>
    </citation>
    <scope>NUCLEOTIDE SEQUENCE [LARGE SCALE GENOMIC DNA]</scope>
    <source>
        <strain evidence="4 5">20041</strain>
    </source>
</reference>
<dbReference type="STRING" id="330734.ABA45_08460"/>
<keyword evidence="2" id="KW-0812">Transmembrane</keyword>
<protein>
    <submittedName>
        <fullName evidence="4">Fatty acid hydroxylase</fullName>
    </submittedName>
</protein>
<evidence type="ECO:0000313" key="5">
    <source>
        <dbReference type="Proteomes" id="UP000036406"/>
    </source>
</evidence>
<dbReference type="InterPro" id="IPR006694">
    <property type="entry name" value="Fatty_acid_hydroxylase"/>
</dbReference>
<proteinExistence type="predicted"/>
<feature type="transmembrane region" description="Helical" evidence="2">
    <location>
        <begin position="55"/>
        <end position="77"/>
    </location>
</feature>
<dbReference type="KEGG" id="mpq:ABA45_08460"/>
<dbReference type="Pfam" id="PF04116">
    <property type="entry name" value="FA_hydroxylase"/>
    <property type="match status" value="1"/>
</dbReference>
<name>A0A0H4I0I2_9GAMM</name>
<feature type="transmembrane region" description="Helical" evidence="2">
    <location>
        <begin position="153"/>
        <end position="173"/>
    </location>
</feature>
<dbReference type="GO" id="GO:0008610">
    <property type="term" value="P:lipid biosynthetic process"/>
    <property type="evidence" value="ECO:0007669"/>
    <property type="project" value="InterPro"/>
</dbReference>
<accession>A0A0H4I0I2</accession>
<feature type="transmembrane region" description="Helical" evidence="2">
    <location>
        <begin position="121"/>
        <end position="147"/>
    </location>
</feature>
<evidence type="ECO:0000256" key="2">
    <source>
        <dbReference type="SAM" id="Phobius"/>
    </source>
</evidence>
<evidence type="ECO:0000313" key="4">
    <source>
        <dbReference type="EMBL" id="AKO52449.1"/>
    </source>
</evidence>
<dbReference type="GO" id="GO:0005506">
    <property type="term" value="F:iron ion binding"/>
    <property type="evidence" value="ECO:0007669"/>
    <property type="project" value="InterPro"/>
</dbReference>
<keyword evidence="2" id="KW-1133">Transmembrane helix</keyword>
<dbReference type="PATRIC" id="fig|330734.3.peg.1778"/>
<dbReference type="GO" id="GO:0016491">
    <property type="term" value="F:oxidoreductase activity"/>
    <property type="evidence" value="ECO:0007669"/>
    <property type="project" value="InterPro"/>
</dbReference>
<feature type="region of interest" description="Disordered" evidence="1">
    <location>
        <begin position="245"/>
        <end position="270"/>
    </location>
</feature>
<gene>
    <name evidence="4" type="ORF">ABA45_08460</name>
</gene>
<evidence type="ECO:0000256" key="1">
    <source>
        <dbReference type="SAM" id="MobiDB-lite"/>
    </source>
</evidence>
<evidence type="ECO:0000259" key="3">
    <source>
        <dbReference type="Pfam" id="PF04116"/>
    </source>
</evidence>
<dbReference type="Proteomes" id="UP000036406">
    <property type="component" value="Chromosome"/>
</dbReference>
<dbReference type="AlphaFoldDB" id="A0A0H4I0I2"/>
<keyword evidence="5" id="KW-1185">Reference proteome</keyword>
<organism evidence="4 5">
    <name type="scientific">Marinobacter psychrophilus</name>
    <dbReference type="NCBI Taxonomy" id="330734"/>
    <lineage>
        <taxon>Bacteria</taxon>
        <taxon>Pseudomonadati</taxon>
        <taxon>Pseudomonadota</taxon>
        <taxon>Gammaproteobacteria</taxon>
        <taxon>Pseudomonadales</taxon>
        <taxon>Marinobacteraceae</taxon>
        <taxon>Marinobacter</taxon>
    </lineage>
</organism>
<dbReference type="EMBL" id="CP011494">
    <property type="protein sequence ID" value="AKO52449.1"/>
    <property type="molecule type" value="Genomic_DNA"/>
</dbReference>
<feature type="transmembrane region" description="Helical" evidence="2">
    <location>
        <begin position="27"/>
        <end position="49"/>
    </location>
</feature>
<dbReference type="RefSeq" id="WP_048385317.1">
    <property type="nucleotide sequence ID" value="NZ_CP011494.1"/>
</dbReference>
<sequence>MMEFPNSQMKDRQRNYRELFRSRLAGWYNGWLHVAVIYIIGFTAIYIYVENLNAVQWWEWLAIPVVLLICNIFEWYLHAQVMHRPRRSPGLKAVYTRHTLMHHQFFTEHEMRFSDHRDWRVTFFPPFALIIFILISIPGALIAAWILTPNVGWLVMVSTTSMYLLYEFMHFCCHVEENWFVRNTPFVNTIRRHHTAHHDQSIMMERNMNLTFPIGDWLFGTSDLDRGLLGHLFNGYSTKYVKQNMRKTSRTPRGNRAAAAKGGSADVQTM</sequence>